<dbReference type="EMBL" id="PPEA01000374">
    <property type="protein sequence ID" value="PQM47205.1"/>
    <property type="molecule type" value="Genomic_DNA"/>
</dbReference>
<evidence type="ECO:0000313" key="3">
    <source>
        <dbReference type="EMBL" id="PQM47205.1"/>
    </source>
</evidence>
<dbReference type="PANTHER" id="PTHR46623">
    <property type="entry name" value="CARBOXYMETHYLENEBUTENOLIDASE-RELATED"/>
    <property type="match status" value="1"/>
</dbReference>
<proteinExistence type="predicted"/>
<dbReference type="InterPro" id="IPR029058">
    <property type="entry name" value="AB_hydrolase_fold"/>
</dbReference>
<reference evidence="3 4" key="1">
    <citation type="journal article" date="2017" name="Int. J. Syst. Evol. Microbiol.">
        <title>Mycobacterium talmoniae sp. nov., a slowly growing mycobacterium isolated from human respiratory samples.</title>
        <authorList>
            <person name="Davidson R.M."/>
            <person name="DeGroote M.A."/>
            <person name="Marola J.L."/>
            <person name="Buss S."/>
            <person name="Jones V."/>
            <person name="McNeil M.R."/>
            <person name="Freifeld A.G."/>
            <person name="Elaine Epperson L."/>
            <person name="Hasan N.A."/>
            <person name="Jackson M."/>
            <person name="Iwen P.C."/>
            <person name="Salfinger M."/>
            <person name="Strong M."/>
        </authorList>
    </citation>
    <scope>NUCLEOTIDE SEQUENCE [LARGE SCALE GENOMIC DNA]</scope>
    <source>
        <strain evidence="3 4">ATCC BAA-2683</strain>
    </source>
</reference>
<dbReference type="SUPFAM" id="SSF53474">
    <property type="entry name" value="alpha/beta-Hydrolases"/>
    <property type="match status" value="1"/>
</dbReference>
<organism evidence="3 4">
    <name type="scientific">Mycobacterium talmoniae</name>
    <dbReference type="NCBI Taxonomy" id="1858794"/>
    <lineage>
        <taxon>Bacteria</taxon>
        <taxon>Bacillati</taxon>
        <taxon>Actinomycetota</taxon>
        <taxon>Actinomycetes</taxon>
        <taxon>Mycobacteriales</taxon>
        <taxon>Mycobacteriaceae</taxon>
        <taxon>Mycobacterium</taxon>
    </lineage>
</organism>
<dbReference type="InterPro" id="IPR002925">
    <property type="entry name" value="Dienelactn_hydro"/>
</dbReference>
<dbReference type="Gene3D" id="3.40.50.1820">
    <property type="entry name" value="alpha/beta hydrolase"/>
    <property type="match status" value="1"/>
</dbReference>
<dbReference type="AlphaFoldDB" id="A0A2S8BKQ5"/>
<comment type="caution">
    <text evidence="3">The sequence shown here is derived from an EMBL/GenBank/DDBJ whole genome shotgun (WGS) entry which is preliminary data.</text>
</comment>
<dbReference type="GO" id="GO:0016787">
    <property type="term" value="F:hydrolase activity"/>
    <property type="evidence" value="ECO:0007669"/>
    <property type="project" value="InterPro"/>
</dbReference>
<accession>A0A2S8BKQ5</accession>
<sequence>MPHITDTVTTAEGSCPIRLFTPDGTGPWAGVVMYPDAGGVRDTFDDMAATLAGFGYAVLLPDVYYRHGEWAPFDMGTVFSDASERNRLFAMIRGITPDMMASDASAFFAYLDGRPEVRGDRYGTTGYCMGGRTSVVVAGRVPDRVAAAASFHGGGLATDQPDSPHLLAEDITATLYIGGAQDDSSFTPEQAETLGKALTAAGVQHTIETYPAAHGFAVPDNAPTTPRPPSGTGRRCGICSARRCKPGFRNSC</sequence>
<feature type="region of interest" description="Disordered" evidence="1">
    <location>
        <begin position="215"/>
        <end position="235"/>
    </location>
</feature>
<evidence type="ECO:0000256" key="1">
    <source>
        <dbReference type="SAM" id="MobiDB-lite"/>
    </source>
</evidence>
<evidence type="ECO:0000259" key="2">
    <source>
        <dbReference type="Pfam" id="PF01738"/>
    </source>
</evidence>
<dbReference type="Pfam" id="PF01738">
    <property type="entry name" value="DLH"/>
    <property type="match status" value="1"/>
</dbReference>
<dbReference type="Proteomes" id="UP000238296">
    <property type="component" value="Unassembled WGS sequence"/>
</dbReference>
<name>A0A2S8BKQ5_9MYCO</name>
<dbReference type="PANTHER" id="PTHR46623:SF10">
    <property type="entry name" value="CARBOXYMETHYLENEBUTENOLIDASE HOMOLOG"/>
    <property type="match status" value="1"/>
</dbReference>
<dbReference type="InterPro" id="IPR051049">
    <property type="entry name" value="Dienelactone_hydrolase-like"/>
</dbReference>
<gene>
    <name evidence="3" type="ORF">C1Y40_02610</name>
</gene>
<feature type="domain" description="Dienelactone hydrolase" evidence="2">
    <location>
        <begin position="19"/>
        <end position="222"/>
    </location>
</feature>
<evidence type="ECO:0000313" key="4">
    <source>
        <dbReference type="Proteomes" id="UP000238296"/>
    </source>
</evidence>
<protein>
    <recommendedName>
        <fullName evidence="2">Dienelactone hydrolase domain-containing protein</fullName>
    </recommendedName>
</protein>